<protein>
    <recommendedName>
        <fullName evidence="3">CGNR zinc finger domain-containing protein</fullName>
    </recommendedName>
</protein>
<accession>A0A7Y6I7L0</accession>
<dbReference type="AlphaFoldDB" id="A0A7Y6I7L0"/>
<sequence length="141" mass="15666">MNQQVSRATRGLRSPISVIVRVAAMVDAAIERHPGLVTRYVNAQDDDSDRATAMLWTDIVRDDAPVPEVWRRLRHGVIADVSAARHALLLLVICDGWHRIKVCVETSCVSPFADATNGMSRRRCAMHTRGHSKPREAAETT</sequence>
<evidence type="ECO:0000313" key="1">
    <source>
        <dbReference type="EMBL" id="NUW33074.1"/>
    </source>
</evidence>
<dbReference type="RefSeq" id="WP_175590525.1">
    <property type="nucleotide sequence ID" value="NZ_JABWGN010000006.1"/>
</dbReference>
<organism evidence="1 2">
    <name type="scientific">Nonomuraea montanisoli</name>
    <dbReference type="NCBI Taxonomy" id="2741721"/>
    <lineage>
        <taxon>Bacteria</taxon>
        <taxon>Bacillati</taxon>
        <taxon>Actinomycetota</taxon>
        <taxon>Actinomycetes</taxon>
        <taxon>Streptosporangiales</taxon>
        <taxon>Streptosporangiaceae</taxon>
        <taxon>Nonomuraea</taxon>
    </lineage>
</organism>
<evidence type="ECO:0000313" key="2">
    <source>
        <dbReference type="Proteomes" id="UP000586042"/>
    </source>
</evidence>
<name>A0A7Y6I7L0_9ACTN</name>
<evidence type="ECO:0008006" key="3">
    <source>
        <dbReference type="Google" id="ProtNLM"/>
    </source>
</evidence>
<dbReference type="SUPFAM" id="SSF160904">
    <property type="entry name" value="Jann2411-like"/>
    <property type="match status" value="1"/>
</dbReference>
<dbReference type="Gene3D" id="1.10.3300.10">
    <property type="entry name" value="Jann2411-like domain"/>
    <property type="match status" value="1"/>
</dbReference>
<reference evidence="1 2" key="1">
    <citation type="submission" date="2020-06" db="EMBL/GenBank/DDBJ databases">
        <title>Nonomuraea sp. SMC257, a novel actinomycete isolated from soil.</title>
        <authorList>
            <person name="Chanama M."/>
        </authorList>
    </citation>
    <scope>NUCLEOTIDE SEQUENCE [LARGE SCALE GENOMIC DNA]</scope>
    <source>
        <strain evidence="1 2">SMC257</strain>
    </source>
</reference>
<gene>
    <name evidence="1" type="ORF">HTZ77_16775</name>
</gene>
<comment type="caution">
    <text evidence="1">The sequence shown here is derived from an EMBL/GenBank/DDBJ whole genome shotgun (WGS) entry which is preliminary data.</text>
</comment>
<dbReference type="Proteomes" id="UP000586042">
    <property type="component" value="Unassembled WGS sequence"/>
</dbReference>
<keyword evidence="2" id="KW-1185">Reference proteome</keyword>
<proteinExistence type="predicted"/>
<dbReference type="EMBL" id="JABWGN010000006">
    <property type="protein sequence ID" value="NUW33074.1"/>
    <property type="molecule type" value="Genomic_DNA"/>
</dbReference>
<dbReference type="InterPro" id="IPR023286">
    <property type="entry name" value="ABATE_dom_sf"/>
</dbReference>